<dbReference type="PROSITE" id="PS50949">
    <property type="entry name" value="HTH_GNTR"/>
    <property type="match status" value="1"/>
</dbReference>
<dbReference type="InterPro" id="IPR011711">
    <property type="entry name" value="GntR_C"/>
</dbReference>
<evidence type="ECO:0000256" key="3">
    <source>
        <dbReference type="ARBA" id="ARBA00023163"/>
    </source>
</evidence>
<dbReference type="Gene3D" id="1.10.10.10">
    <property type="entry name" value="Winged helix-like DNA-binding domain superfamily/Winged helix DNA-binding domain"/>
    <property type="match status" value="1"/>
</dbReference>
<dbReference type="SUPFAM" id="SSF48008">
    <property type="entry name" value="GntR ligand-binding domain-like"/>
    <property type="match status" value="1"/>
</dbReference>
<gene>
    <name evidence="5" type="ORF">AB4Y30_15815</name>
</gene>
<dbReference type="Pfam" id="PF07729">
    <property type="entry name" value="FCD"/>
    <property type="match status" value="1"/>
</dbReference>
<sequence length="228" mass="26331">MRIVNSNPQNRRISTKDIAYFEIKKRIIEGQLHPGEPIVEETISNELGISRTPLREALQRLEFETLVVRQVNGRLRVAPVSVKEVSEIFHVRSRLEGIAILEATENATDKDLQELSNIIHMIKETPKDRAIDNILYYGGQFHTYIYNMSRNKTVSNILYQLNDHIHRYRRLIPTTNLDKILKAGEEHQHIFNFMAKGDKVGAELAMIEHILSSLDQVIKAVKAYKSFE</sequence>
<evidence type="ECO:0000259" key="4">
    <source>
        <dbReference type="PROSITE" id="PS50949"/>
    </source>
</evidence>
<dbReference type="PANTHER" id="PTHR43537">
    <property type="entry name" value="TRANSCRIPTIONAL REGULATOR, GNTR FAMILY"/>
    <property type="match status" value="1"/>
</dbReference>
<dbReference type="SMART" id="SM00895">
    <property type="entry name" value="FCD"/>
    <property type="match status" value="1"/>
</dbReference>
<dbReference type="GO" id="GO:0003677">
    <property type="term" value="F:DNA binding"/>
    <property type="evidence" value="ECO:0007669"/>
    <property type="project" value="UniProtKB-KW"/>
</dbReference>
<feature type="domain" description="HTH gntR-type" evidence="4">
    <location>
        <begin position="13"/>
        <end position="80"/>
    </location>
</feature>
<evidence type="ECO:0000313" key="5">
    <source>
        <dbReference type="EMBL" id="XDK32453.1"/>
    </source>
</evidence>
<dbReference type="SUPFAM" id="SSF46785">
    <property type="entry name" value="Winged helix' DNA-binding domain"/>
    <property type="match status" value="1"/>
</dbReference>
<reference evidence="5" key="1">
    <citation type="submission" date="2024-07" db="EMBL/GenBank/DDBJ databases">
        <title>Halotolerant mesophilic bacterium Ornithinibacillus sp. 4-3, sp. nov., isolated from soil.</title>
        <authorList>
            <person name="Sidarenka A.V."/>
            <person name="Guliayeva D.E."/>
            <person name="Leanovich S.I."/>
            <person name="Hileuskaya K.S."/>
            <person name="Akhremchuk A.E."/>
            <person name="Sikolenko M.A."/>
            <person name="Valentovich L.N."/>
        </authorList>
    </citation>
    <scope>NUCLEOTIDE SEQUENCE</scope>
    <source>
        <strain evidence="5">4-3</strain>
    </source>
</reference>
<dbReference type="EMBL" id="CP162599">
    <property type="protein sequence ID" value="XDK32453.1"/>
    <property type="molecule type" value="Genomic_DNA"/>
</dbReference>
<dbReference type="GO" id="GO:0003700">
    <property type="term" value="F:DNA-binding transcription factor activity"/>
    <property type="evidence" value="ECO:0007669"/>
    <property type="project" value="InterPro"/>
</dbReference>
<evidence type="ECO:0000256" key="1">
    <source>
        <dbReference type="ARBA" id="ARBA00023015"/>
    </source>
</evidence>
<evidence type="ECO:0000256" key="2">
    <source>
        <dbReference type="ARBA" id="ARBA00023125"/>
    </source>
</evidence>
<dbReference type="InterPro" id="IPR036390">
    <property type="entry name" value="WH_DNA-bd_sf"/>
</dbReference>
<keyword evidence="3" id="KW-0804">Transcription</keyword>
<dbReference type="Gene3D" id="1.20.120.530">
    <property type="entry name" value="GntR ligand-binding domain-like"/>
    <property type="match status" value="1"/>
</dbReference>
<dbReference type="SMART" id="SM00345">
    <property type="entry name" value="HTH_GNTR"/>
    <property type="match status" value="1"/>
</dbReference>
<dbReference type="InterPro" id="IPR036388">
    <property type="entry name" value="WH-like_DNA-bd_sf"/>
</dbReference>
<keyword evidence="2" id="KW-0238">DNA-binding</keyword>
<dbReference type="Pfam" id="PF00392">
    <property type="entry name" value="GntR"/>
    <property type="match status" value="1"/>
</dbReference>
<organism evidence="5">
    <name type="scientific">Ornithinibacillus sp. 4-3</name>
    <dbReference type="NCBI Taxonomy" id="3231488"/>
    <lineage>
        <taxon>Bacteria</taxon>
        <taxon>Bacillati</taxon>
        <taxon>Bacillota</taxon>
        <taxon>Bacilli</taxon>
        <taxon>Bacillales</taxon>
        <taxon>Bacillaceae</taxon>
        <taxon>Ornithinibacillus</taxon>
    </lineage>
</organism>
<protein>
    <submittedName>
        <fullName evidence="5">GntR family transcriptional regulator</fullName>
    </submittedName>
</protein>
<dbReference type="AlphaFoldDB" id="A0AB39HQ10"/>
<dbReference type="RefSeq" id="WP_368653142.1">
    <property type="nucleotide sequence ID" value="NZ_CP162599.1"/>
</dbReference>
<dbReference type="PANTHER" id="PTHR43537:SF5">
    <property type="entry name" value="UXU OPERON TRANSCRIPTIONAL REGULATOR"/>
    <property type="match status" value="1"/>
</dbReference>
<dbReference type="InterPro" id="IPR008920">
    <property type="entry name" value="TF_FadR/GntR_C"/>
</dbReference>
<accession>A0AB39HQ10</accession>
<keyword evidence="1" id="KW-0805">Transcription regulation</keyword>
<dbReference type="InterPro" id="IPR000524">
    <property type="entry name" value="Tscrpt_reg_HTH_GntR"/>
</dbReference>
<name>A0AB39HQ10_9BACI</name>
<proteinExistence type="predicted"/>